<dbReference type="AlphaFoldDB" id="F7R2F6"/>
<organism evidence="1 2">
    <name type="scientific">Ligilactobacillus ruminis SPM0211</name>
    <dbReference type="NCBI Taxonomy" id="1040964"/>
    <lineage>
        <taxon>Bacteria</taxon>
        <taxon>Bacillati</taxon>
        <taxon>Bacillota</taxon>
        <taxon>Bacilli</taxon>
        <taxon>Lactobacillales</taxon>
        <taxon>Lactobacillaceae</taxon>
        <taxon>Ligilactobacillus</taxon>
    </lineage>
</organism>
<reference evidence="1 2" key="1">
    <citation type="journal article" date="2011" name="J. Bacteriol.">
        <title>Genome Sequence of Lactobacillus ruminis SPM0211, Isolated from a Fecal Sample from a Healthy Korean.</title>
        <authorList>
            <person name="Lee S."/>
            <person name="Cho Y.J."/>
            <person name="Lee A.H."/>
            <person name="Chun J."/>
            <person name="Ha N.J."/>
            <person name="Ko G."/>
        </authorList>
    </citation>
    <scope>NUCLEOTIDE SEQUENCE [LARGE SCALE GENOMIC DNA]</scope>
    <source>
        <strain evidence="1 2">SPM0211</strain>
    </source>
</reference>
<comment type="caution">
    <text evidence="1">The sequence shown here is derived from an EMBL/GenBank/DDBJ whole genome shotgun (WGS) entry which is preliminary data.</text>
</comment>
<protein>
    <submittedName>
        <fullName evidence="1">Uncharacterized protein</fullName>
    </submittedName>
</protein>
<evidence type="ECO:0000313" key="1">
    <source>
        <dbReference type="EMBL" id="EGM50196.1"/>
    </source>
</evidence>
<name>F7R2F6_9LACO</name>
<gene>
    <name evidence="1" type="ORF">LRU_01875</name>
</gene>
<dbReference type="Proteomes" id="UP000002971">
    <property type="component" value="Unassembled WGS sequence"/>
</dbReference>
<proteinExistence type="predicted"/>
<sequence>MVPDISGKPHMLDHTRSCSIYQSYGFPCRNRHGRTKLGAVTAPGTTCAYTGWILCGKCKRFGVLNHTIVVHILLLSDQT</sequence>
<dbReference type="EMBL" id="AFOJ01000007">
    <property type="protein sequence ID" value="EGM50196.1"/>
    <property type="molecule type" value="Genomic_DNA"/>
</dbReference>
<evidence type="ECO:0000313" key="2">
    <source>
        <dbReference type="Proteomes" id="UP000002971"/>
    </source>
</evidence>
<accession>F7R2F6</accession>